<feature type="domain" description="EamA" evidence="7">
    <location>
        <begin position="6"/>
        <end position="136"/>
    </location>
</feature>
<feature type="transmembrane region" description="Helical" evidence="6">
    <location>
        <begin position="176"/>
        <end position="196"/>
    </location>
</feature>
<accession>A0ABR6VFY1</accession>
<name>A0ABR6VFY1_9FIRM</name>
<sequence>MLHNPYVLFAFSMFVFGSNGIVASHIPLSSYEIVLCRTLIGGFCLLAVVCLRHELKQLLQPSRDLVWVLVAGLALAGNWLFLYEAYQQVGVSLATLLCYAGPILVMILARFIFQEALTVPKVLGIILVTLGMVCINGVDVEAHGLSWGMACGFLSATCYALLIISVKKIKNITGMALSAAELLIASVIVGIVNLSAPTPEWNLSLSTFAWIALLGFFNTGFACCLYFSCIQKLPAQSVSICGYIEPLSALALSAIFLGETLTLLQWLGAVLVLGGVGVAELRGHRIHVERN</sequence>
<feature type="transmembrane region" description="Helical" evidence="6">
    <location>
        <begin position="240"/>
        <end position="257"/>
    </location>
</feature>
<feature type="domain" description="EamA" evidence="7">
    <location>
        <begin position="147"/>
        <end position="277"/>
    </location>
</feature>
<evidence type="ECO:0000256" key="6">
    <source>
        <dbReference type="SAM" id="Phobius"/>
    </source>
</evidence>
<evidence type="ECO:0000256" key="4">
    <source>
        <dbReference type="ARBA" id="ARBA00022989"/>
    </source>
</evidence>
<dbReference type="RefSeq" id="WP_186502100.1">
    <property type="nucleotide sequence ID" value="NZ_JACOGK010000004.1"/>
</dbReference>
<comment type="subcellular location">
    <subcellularLocation>
        <location evidence="1">Membrane</location>
        <topology evidence="1">Multi-pass membrane protein</topology>
    </subcellularLocation>
</comment>
<keyword evidence="5 6" id="KW-0472">Membrane</keyword>
<feature type="transmembrane region" description="Helical" evidence="6">
    <location>
        <begin position="144"/>
        <end position="164"/>
    </location>
</feature>
<evidence type="ECO:0000313" key="9">
    <source>
        <dbReference type="Proteomes" id="UP000606870"/>
    </source>
</evidence>
<keyword evidence="3 6" id="KW-0812">Transmembrane</keyword>
<dbReference type="InterPro" id="IPR000620">
    <property type="entry name" value="EamA_dom"/>
</dbReference>
<evidence type="ECO:0000256" key="3">
    <source>
        <dbReference type="ARBA" id="ARBA00022692"/>
    </source>
</evidence>
<proteinExistence type="inferred from homology"/>
<reference evidence="8 9" key="1">
    <citation type="submission" date="2020-08" db="EMBL/GenBank/DDBJ databases">
        <authorList>
            <person name="Liu C."/>
            <person name="Sun Q."/>
        </authorList>
    </citation>
    <scope>NUCLEOTIDE SEQUENCE [LARGE SCALE GENOMIC DNA]</scope>
    <source>
        <strain evidence="8 9">NSJ-59</strain>
    </source>
</reference>
<evidence type="ECO:0000256" key="2">
    <source>
        <dbReference type="ARBA" id="ARBA00007362"/>
    </source>
</evidence>
<feature type="transmembrane region" description="Helical" evidence="6">
    <location>
        <begin position="33"/>
        <end position="53"/>
    </location>
</feature>
<dbReference type="InterPro" id="IPR037185">
    <property type="entry name" value="EmrE-like"/>
</dbReference>
<feature type="transmembrane region" description="Helical" evidence="6">
    <location>
        <begin position="208"/>
        <end position="228"/>
    </location>
</feature>
<evidence type="ECO:0000313" key="8">
    <source>
        <dbReference type="EMBL" id="MBC3536038.1"/>
    </source>
</evidence>
<protein>
    <submittedName>
        <fullName evidence="8">EamA family transporter</fullName>
    </submittedName>
</protein>
<comment type="similarity">
    <text evidence="2">Belongs to the EamA transporter family.</text>
</comment>
<dbReference type="Proteomes" id="UP000606870">
    <property type="component" value="Unassembled WGS sequence"/>
</dbReference>
<evidence type="ECO:0000256" key="5">
    <source>
        <dbReference type="ARBA" id="ARBA00023136"/>
    </source>
</evidence>
<feature type="transmembrane region" description="Helical" evidence="6">
    <location>
        <begin position="263"/>
        <end position="281"/>
    </location>
</feature>
<dbReference type="SUPFAM" id="SSF103481">
    <property type="entry name" value="Multidrug resistance efflux transporter EmrE"/>
    <property type="match status" value="2"/>
</dbReference>
<feature type="transmembrane region" description="Helical" evidence="6">
    <location>
        <begin position="119"/>
        <end position="138"/>
    </location>
</feature>
<dbReference type="EMBL" id="JACOGK010000004">
    <property type="protein sequence ID" value="MBC3536038.1"/>
    <property type="molecule type" value="Genomic_DNA"/>
</dbReference>
<dbReference type="Pfam" id="PF00892">
    <property type="entry name" value="EamA"/>
    <property type="match status" value="2"/>
</dbReference>
<organism evidence="8 9">
    <name type="scientific">Megasphaera hominis</name>
    <dbReference type="NCBI Taxonomy" id="159836"/>
    <lineage>
        <taxon>Bacteria</taxon>
        <taxon>Bacillati</taxon>
        <taxon>Bacillota</taxon>
        <taxon>Negativicutes</taxon>
        <taxon>Veillonellales</taxon>
        <taxon>Veillonellaceae</taxon>
        <taxon>Megasphaera</taxon>
    </lineage>
</organism>
<dbReference type="PANTHER" id="PTHR32322">
    <property type="entry name" value="INNER MEMBRANE TRANSPORTER"/>
    <property type="match status" value="1"/>
</dbReference>
<comment type="caution">
    <text evidence="8">The sequence shown here is derived from an EMBL/GenBank/DDBJ whole genome shotgun (WGS) entry which is preliminary data.</text>
</comment>
<dbReference type="PANTHER" id="PTHR32322:SF2">
    <property type="entry name" value="EAMA DOMAIN-CONTAINING PROTEIN"/>
    <property type="match status" value="1"/>
</dbReference>
<evidence type="ECO:0000256" key="1">
    <source>
        <dbReference type="ARBA" id="ARBA00004141"/>
    </source>
</evidence>
<evidence type="ECO:0000259" key="7">
    <source>
        <dbReference type="Pfam" id="PF00892"/>
    </source>
</evidence>
<feature type="transmembrane region" description="Helical" evidence="6">
    <location>
        <begin position="65"/>
        <end position="83"/>
    </location>
</feature>
<feature type="transmembrane region" description="Helical" evidence="6">
    <location>
        <begin position="89"/>
        <end position="112"/>
    </location>
</feature>
<keyword evidence="9" id="KW-1185">Reference proteome</keyword>
<dbReference type="Gene3D" id="1.10.3730.20">
    <property type="match status" value="1"/>
</dbReference>
<dbReference type="InterPro" id="IPR050638">
    <property type="entry name" value="AA-Vitamin_Transporters"/>
</dbReference>
<keyword evidence="4 6" id="KW-1133">Transmembrane helix</keyword>
<gene>
    <name evidence="8" type="ORF">H8J70_02035</name>
</gene>